<accession>A0AA88WXG0</accession>
<keyword evidence="4" id="KW-1185">Reference proteome</keyword>
<dbReference type="Proteomes" id="UP001188597">
    <property type="component" value="Unassembled WGS sequence"/>
</dbReference>
<gene>
    <name evidence="3" type="ORF">RJ639_030719</name>
</gene>
<keyword evidence="2" id="KW-0812">Transmembrane</keyword>
<feature type="region of interest" description="Disordered" evidence="1">
    <location>
        <begin position="38"/>
        <end position="71"/>
    </location>
</feature>
<name>A0AA88WXG0_9ASTE</name>
<keyword evidence="2" id="KW-0472">Membrane</keyword>
<dbReference type="AlphaFoldDB" id="A0AA88WXG0"/>
<evidence type="ECO:0000256" key="2">
    <source>
        <dbReference type="SAM" id="Phobius"/>
    </source>
</evidence>
<feature type="compositionally biased region" description="Basic residues" evidence="1">
    <location>
        <begin position="49"/>
        <end position="59"/>
    </location>
</feature>
<evidence type="ECO:0000313" key="3">
    <source>
        <dbReference type="EMBL" id="KAK3036018.1"/>
    </source>
</evidence>
<sequence length="71" mass="7862">MDAAIPIAVLSVLIGGLIALIFFVNYFGKKKLEVEKIAKPIQKPPQKPSSKKSHARPHSHAAEKDCERRTL</sequence>
<evidence type="ECO:0000313" key="4">
    <source>
        <dbReference type="Proteomes" id="UP001188597"/>
    </source>
</evidence>
<feature type="compositionally biased region" description="Basic and acidic residues" evidence="1">
    <location>
        <begin position="60"/>
        <end position="71"/>
    </location>
</feature>
<comment type="caution">
    <text evidence="3">The sequence shown here is derived from an EMBL/GenBank/DDBJ whole genome shotgun (WGS) entry which is preliminary data.</text>
</comment>
<keyword evidence="2" id="KW-1133">Transmembrane helix</keyword>
<feature type="transmembrane region" description="Helical" evidence="2">
    <location>
        <begin position="6"/>
        <end position="27"/>
    </location>
</feature>
<reference evidence="3" key="1">
    <citation type="submission" date="2022-12" db="EMBL/GenBank/DDBJ databases">
        <title>Draft genome assemblies for two species of Escallonia (Escalloniales).</title>
        <authorList>
            <person name="Chanderbali A."/>
            <person name="Dervinis C."/>
            <person name="Anghel I."/>
            <person name="Soltis D."/>
            <person name="Soltis P."/>
            <person name="Zapata F."/>
        </authorList>
    </citation>
    <scope>NUCLEOTIDE SEQUENCE</scope>
    <source>
        <strain evidence="3">UCBG64.0493</strain>
        <tissue evidence="3">Leaf</tissue>
    </source>
</reference>
<organism evidence="3 4">
    <name type="scientific">Escallonia herrerae</name>
    <dbReference type="NCBI Taxonomy" id="1293975"/>
    <lineage>
        <taxon>Eukaryota</taxon>
        <taxon>Viridiplantae</taxon>
        <taxon>Streptophyta</taxon>
        <taxon>Embryophyta</taxon>
        <taxon>Tracheophyta</taxon>
        <taxon>Spermatophyta</taxon>
        <taxon>Magnoliopsida</taxon>
        <taxon>eudicotyledons</taxon>
        <taxon>Gunneridae</taxon>
        <taxon>Pentapetalae</taxon>
        <taxon>asterids</taxon>
        <taxon>campanulids</taxon>
        <taxon>Escalloniales</taxon>
        <taxon>Escalloniaceae</taxon>
        <taxon>Escallonia</taxon>
    </lineage>
</organism>
<evidence type="ECO:0000256" key="1">
    <source>
        <dbReference type="SAM" id="MobiDB-lite"/>
    </source>
</evidence>
<proteinExistence type="predicted"/>
<protein>
    <submittedName>
        <fullName evidence="3">Uncharacterized protein</fullName>
    </submittedName>
</protein>
<dbReference type="EMBL" id="JAVXUP010000159">
    <property type="protein sequence ID" value="KAK3036018.1"/>
    <property type="molecule type" value="Genomic_DNA"/>
</dbReference>